<name>A0A4D9CTD4_9STRA</name>
<dbReference type="EMBL" id="SDOX01000112">
    <property type="protein sequence ID" value="TFJ82410.1"/>
    <property type="molecule type" value="Genomic_DNA"/>
</dbReference>
<feature type="compositionally biased region" description="Low complexity" evidence="13">
    <location>
        <begin position="17"/>
        <end position="31"/>
    </location>
</feature>
<dbReference type="SUPFAM" id="SSF56014">
    <property type="entry name" value="Nitrite and sulphite reductase 4Fe-4S domain-like"/>
    <property type="match status" value="2"/>
</dbReference>
<keyword evidence="6" id="KW-0479">Metal-binding</keyword>
<dbReference type="SUPFAM" id="SSF55124">
    <property type="entry name" value="Nitrite/Sulfite reductase N-terminal domain-like"/>
    <property type="match status" value="2"/>
</dbReference>
<dbReference type="GO" id="GO:0020037">
    <property type="term" value="F:heme binding"/>
    <property type="evidence" value="ECO:0007669"/>
    <property type="project" value="InterPro"/>
</dbReference>
<dbReference type="OrthoDB" id="432685at2759"/>
<comment type="similarity">
    <text evidence="3">Belongs to the nitrite and sulfite reductase 4Fe-4S domain family.</text>
</comment>
<evidence type="ECO:0000256" key="11">
    <source>
        <dbReference type="ARBA" id="ARBA00040459"/>
    </source>
</evidence>
<keyword evidence="5" id="KW-0349">Heme</keyword>
<feature type="region of interest" description="Disordered" evidence="13">
    <location>
        <begin position="1"/>
        <end position="34"/>
    </location>
</feature>
<keyword evidence="8" id="KW-0408">Iron</keyword>
<evidence type="ECO:0000256" key="1">
    <source>
        <dbReference type="ARBA" id="ARBA00001929"/>
    </source>
</evidence>
<comment type="catalytic activity">
    <reaction evidence="12">
        <text>6 oxidized [2Fe-2S]-[ferredoxin] + NH4(+) + 2 H2O = nitrite + 6 reduced [2Fe-2S]-[ferredoxin] + 8 H(+)</text>
        <dbReference type="Rhea" id="RHEA:18041"/>
        <dbReference type="Rhea" id="RHEA-COMP:10000"/>
        <dbReference type="Rhea" id="RHEA-COMP:10001"/>
        <dbReference type="ChEBI" id="CHEBI:15377"/>
        <dbReference type="ChEBI" id="CHEBI:15378"/>
        <dbReference type="ChEBI" id="CHEBI:16301"/>
        <dbReference type="ChEBI" id="CHEBI:28938"/>
        <dbReference type="ChEBI" id="CHEBI:33737"/>
        <dbReference type="ChEBI" id="CHEBI:33738"/>
        <dbReference type="EC" id="1.7.7.1"/>
    </reaction>
</comment>
<feature type="domain" description="Nitrite/Sulfite reductase ferredoxin-like" evidence="15">
    <location>
        <begin position="147"/>
        <end position="214"/>
    </location>
</feature>
<dbReference type="PRINTS" id="PR00397">
    <property type="entry name" value="SIROHAEM"/>
</dbReference>
<gene>
    <name evidence="16" type="ORF">NSK_006277</name>
</gene>
<dbReference type="InterPro" id="IPR005117">
    <property type="entry name" value="NiRdtase/SiRdtase_haem-b_fer"/>
</dbReference>
<evidence type="ECO:0000256" key="12">
    <source>
        <dbReference type="ARBA" id="ARBA00048538"/>
    </source>
</evidence>
<evidence type="ECO:0000259" key="15">
    <source>
        <dbReference type="Pfam" id="PF03460"/>
    </source>
</evidence>
<dbReference type="PANTHER" id="PTHR32439:SF0">
    <property type="entry name" value="FERREDOXIN--NITRITE REDUCTASE, CHLOROPLASTIC"/>
    <property type="match status" value="1"/>
</dbReference>
<dbReference type="Pfam" id="PF03460">
    <property type="entry name" value="NIR_SIR_ferr"/>
    <property type="match status" value="2"/>
</dbReference>
<reference evidence="16 17" key="1">
    <citation type="submission" date="2019-01" db="EMBL/GenBank/DDBJ databases">
        <title>Nuclear Genome Assembly of the Microalgal Biofuel strain Nannochloropsis salina CCMP1776.</title>
        <authorList>
            <person name="Hovde B."/>
        </authorList>
    </citation>
    <scope>NUCLEOTIDE SEQUENCE [LARGE SCALE GENOMIC DNA]</scope>
    <source>
        <strain evidence="16 17">CCMP1776</strain>
    </source>
</reference>
<comment type="cofactor">
    <cofactor evidence="1">
        <name>siroheme</name>
        <dbReference type="ChEBI" id="CHEBI:60052"/>
    </cofactor>
</comment>
<organism evidence="16 17">
    <name type="scientific">Nannochloropsis salina CCMP1776</name>
    <dbReference type="NCBI Taxonomy" id="1027361"/>
    <lineage>
        <taxon>Eukaryota</taxon>
        <taxon>Sar</taxon>
        <taxon>Stramenopiles</taxon>
        <taxon>Ochrophyta</taxon>
        <taxon>Eustigmatophyceae</taxon>
        <taxon>Eustigmatales</taxon>
        <taxon>Monodopsidaceae</taxon>
        <taxon>Microchloropsis</taxon>
        <taxon>Microchloropsis salina</taxon>
    </lineage>
</organism>
<evidence type="ECO:0000256" key="8">
    <source>
        <dbReference type="ARBA" id="ARBA00023004"/>
    </source>
</evidence>
<dbReference type="PANTHER" id="PTHR32439">
    <property type="entry name" value="FERREDOXIN--NITRITE REDUCTASE, CHLOROPLASTIC"/>
    <property type="match status" value="1"/>
</dbReference>
<evidence type="ECO:0000256" key="4">
    <source>
        <dbReference type="ARBA" id="ARBA00022485"/>
    </source>
</evidence>
<proteinExistence type="inferred from homology"/>
<evidence type="ECO:0000259" key="14">
    <source>
        <dbReference type="Pfam" id="PF01077"/>
    </source>
</evidence>
<keyword evidence="9" id="KW-0411">Iron-sulfur</keyword>
<dbReference type="Pfam" id="PF01077">
    <property type="entry name" value="NIR_SIR"/>
    <property type="match status" value="2"/>
</dbReference>
<dbReference type="InterPro" id="IPR036136">
    <property type="entry name" value="Nit/Sulf_reduc_fer-like_dom_sf"/>
</dbReference>
<dbReference type="InterPro" id="IPR045854">
    <property type="entry name" value="NO2/SO3_Rdtase_4Fe4S_sf"/>
</dbReference>
<dbReference type="AlphaFoldDB" id="A0A4D9CTD4"/>
<feature type="domain" description="Nitrite/sulphite reductase 4Fe-4S" evidence="14">
    <location>
        <begin position="226"/>
        <end position="383"/>
    </location>
</feature>
<evidence type="ECO:0000256" key="9">
    <source>
        <dbReference type="ARBA" id="ARBA00023014"/>
    </source>
</evidence>
<evidence type="ECO:0000256" key="3">
    <source>
        <dbReference type="ARBA" id="ARBA00010429"/>
    </source>
</evidence>
<accession>A0A4D9CTD4</accession>
<dbReference type="Gene3D" id="3.90.480.20">
    <property type="match status" value="1"/>
</dbReference>
<evidence type="ECO:0000256" key="2">
    <source>
        <dbReference type="ARBA" id="ARBA00005096"/>
    </source>
</evidence>
<evidence type="ECO:0000313" key="16">
    <source>
        <dbReference type="EMBL" id="TFJ82410.1"/>
    </source>
</evidence>
<keyword evidence="17" id="KW-1185">Reference proteome</keyword>
<dbReference type="GO" id="GO:0046872">
    <property type="term" value="F:metal ion binding"/>
    <property type="evidence" value="ECO:0007669"/>
    <property type="project" value="UniProtKB-KW"/>
</dbReference>
<feature type="domain" description="Nitrite/sulphite reductase 4Fe-4S" evidence="14">
    <location>
        <begin position="498"/>
        <end position="611"/>
    </location>
</feature>
<dbReference type="InterPro" id="IPR006067">
    <property type="entry name" value="NO2/SO3_Rdtase_4Fe4S_dom"/>
</dbReference>
<protein>
    <recommendedName>
        <fullName evidence="11">Ferredoxin--nitrite reductase, chloroplastic</fullName>
        <ecNumber evidence="10">1.7.7.1</ecNumber>
    </recommendedName>
</protein>
<dbReference type="InterPro" id="IPR051329">
    <property type="entry name" value="NIR_SIR_4Fe-4S"/>
</dbReference>
<evidence type="ECO:0000256" key="10">
    <source>
        <dbReference type="ARBA" id="ARBA00038893"/>
    </source>
</evidence>
<dbReference type="GO" id="GO:0051539">
    <property type="term" value="F:4 iron, 4 sulfur cluster binding"/>
    <property type="evidence" value="ECO:0007669"/>
    <property type="project" value="UniProtKB-KW"/>
</dbReference>
<dbReference type="Gene3D" id="3.30.413.10">
    <property type="entry name" value="Sulfite Reductase Hemoprotein, domain 1"/>
    <property type="match status" value="2"/>
</dbReference>
<feature type="domain" description="Nitrite/Sulfite reductase ferredoxin-like" evidence="15">
    <location>
        <begin position="418"/>
        <end position="481"/>
    </location>
</feature>
<dbReference type="PROSITE" id="PS00365">
    <property type="entry name" value="NIR_SIR"/>
    <property type="match status" value="1"/>
</dbReference>
<evidence type="ECO:0000256" key="5">
    <source>
        <dbReference type="ARBA" id="ARBA00022617"/>
    </source>
</evidence>
<keyword evidence="7" id="KW-0560">Oxidoreductase</keyword>
<comment type="pathway">
    <text evidence="2">Nitrogen metabolism; nitrate reduction (assimilation).</text>
</comment>
<dbReference type="InterPro" id="IPR006066">
    <property type="entry name" value="NO2/SO3_Rdtase_FeS/sirohaem_BS"/>
</dbReference>
<evidence type="ECO:0000256" key="13">
    <source>
        <dbReference type="SAM" id="MobiDB-lite"/>
    </source>
</evidence>
<keyword evidence="4" id="KW-0004">4Fe-4S</keyword>
<comment type="caution">
    <text evidence="16">The sequence shown here is derived from an EMBL/GenBank/DDBJ whole genome shotgun (WGS) entry which is preliminary data.</text>
</comment>
<dbReference type="GO" id="GO:0048307">
    <property type="term" value="F:ferredoxin-nitrite reductase activity"/>
    <property type="evidence" value="ECO:0007669"/>
    <property type="project" value="UniProtKB-EC"/>
</dbReference>
<sequence length="621" mass="68559">MGAFIRPKPPSREQTLASPRFTTPPSRSTATRTEDQVMGGLATTMEDSQHLLRPPLMELPPDVDQLFGPITKTGTDYLPAETLARAEKGSFMEKIKLKKDGSVAWREVHELAALLRSGQYTWEELDLMTDKDDMDQRLKYAGIFHRRKKTPGRFMMRMRIPNGVVTSDQLFFIAEAMAKYGEDYEAVVDITTRQNLQLRGLKLEDTSEIITGLLARGLGCYSSGLDNVRNVVGNPLAGIDPLEIYDTRELCTAINDMITNHNLGNPEWANLPRKFNIAVSGTRDDYSHTHINDIGFQAVPHAASGIVGFNVVLGGYFSAKRVATSLELDLWVPPGQVLNLCYSVLRLFRDHGNRKDRQKARLLWLIEEWGVETFRRKLLAEMQSNAAYGPGAGQTLPVDVAQAHAAPAYPRRDYLGVHPQKQAGRSWVGVHVPVGRFRAFDVHELGRLAARYSGGELRFTVEQNVIFPHVGDEDVASLLADPFLQTGRFRTDPGPLARGLVACTGAQFCGVGLVETKNRALDLIERLEARYQLPHMVRLHFSGCPNSCGQSQVADIGLMGAPAKKDGKAVEGVDIFLGGAVGEEAQLGDKFLKNVAMGENDADVIQALGEILVERFGAVQR</sequence>
<evidence type="ECO:0000256" key="7">
    <source>
        <dbReference type="ARBA" id="ARBA00023002"/>
    </source>
</evidence>
<dbReference type="EC" id="1.7.7.1" evidence="10"/>
<dbReference type="Proteomes" id="UP000355283">
    <property type="component" value="Unassembled WGS sequence"/>
</dbReference>
<evidence type="ECO:0000256" key="6">
    <source>
        <dbReference type="ARBA" id="ARBA00022723"/>
    </source>
</evidence>
<dbReference type="NCBIfam" id="NF007125">
    <property type="entry name" value="PRK09566.1"/>
    <property type="match status" value="1"/>
</dbReference>
<evidence type="ECO:0000313" key="17">
    <source>
        <dbReference type="Proteomes" id="UP000355283"/>
    </source>
</evidence>